<evidence type="ECO:0000256" key="4">
    <source>
        <dbReference type="ARBA" id="ARBA00044042"/>
    </source>
</evidence>
<dbReference type="PANTHER" id="PTHR30160">
    <property type="entry name" value="TETRAACYLDISACCHARIDE 4'-KINASE-RELATED"/>
    <property type="match status" value="1"/>
</dbReference>
<reference evidence="6" key="1">
    <citation type="journal article" date="2015" name="Nature">
        <title>Complex archaea that bridge the gap between prokaryotes and eukaryotes.</title>
        <authorList>
            <person name="Spang A."/>
            <person name="Saw J.H."/>
            <person name="Jorgensen S.L."/>
            <person name="Zaremba-Niedzwiedzka K."/>
            <person name="Martijn J."/>
            <person name="Lind A.E."/>
            <person name="van Eijk R."/>
            <person name="Schleper C."/>
            <person name="Guy L."/>
            <person name="Ettema T.J."/>
        </authorList>
    </citation>
    <scope>NUCLEOTIDE SEQUENCE</scope>
</reference>
<comment type="caution">
    <text evidence="6">The sequence shown here is derived from an EMBL/GenBank/DDBJ whole genome shotgun (WGS) entry which is preliminary data.</text>
</comment>
<evidence type="ECO:0000256" key="3">
    <source>
        <dbReference type="ARBA" id="ARBA00043995"/>
    </source>
</evidence>
<dbReference type="CDD" id="cd03789">
    <property type="entry name" value="GT9_LPS_heptosyltransferase"/>
    <property type="match status" value="1"/>
</dbReference>
<name>A0A0F9S497_9ZZZZ</name>
<comment type="catalytic activity">
    <reaction evidence="5">
        <text>an L-alpha-D-Hep-(1-&gt;5)-[alpha-Kdo-(2-&gt;4)]-alpha-Kdo-(2-&gt;6)-lipid A + ADP-L-glycero-beta-D-manno-heptose = an L-alpha-D-Hep-(1-&gt;3)-L-alpha-D-Hep-(1-&gt;5)-[alpha-Kdo-(2-&gt;4)]-alpha-Kdo-(2-&gt;6)-lipid A + ADP + H(+)</text>
        <dbReference type="Rhea" id="RHEA:74071"/>
        <dbReference type="ChEBI" id="CHEBI:15378"/>
        <dbReference type="ChEBI" id="CHEBI:61506"/>
        <dbReference type="ChEBI" id="CHEBI:193068"/>
        <dbReference type="ChEBI" id="CHEBI:193069"/>
        <dbReference type="ChEBI" id="CHEBI:456216"/>
        <dbReference type="EC" id="2.4.99.24"/>
    </reaction>
</comment>
<evidence type="ECO:0000256" key="1">
    <source>
        <dbReference type="ARBA" id="ARBA00022676"/>
    </source>
</evidence>
<accession>A0A0F9S497</accession>
<dbReference type="AlphaFoldDB" id="A0A0F9S497"/>
<dbReference type="InterPro" id="IPR051199">
    <property type="entry name" value="LPS_LOS_Heptosyltrfase"/>
</dbReference>
<comment type="similarity">
    <text evidence="3">Belongs to the glycosyltransferase 9 family.</text>
</comment>
<evidence type="ECO:0000313" key="6">
    <source>
        <dbReference type="EMBL" id="KKN61874.1"/>
    </source>
</evidence>
<dbReference type="NCBIfam" id="TIGR02195">
    <property type="entry name" value="heptsyl_trn_II"/>
    <property type="match status" value="1"/>
</dbReference>
<dbReference type="Gene3D" id="3.40.50.2000">
    <property type="entry name" value="Glycogen Phosphorylase B"/>
    <property type="match status" value="2"/>
</dbReference>
<organism evidence="6">
    <name type="scientific">marine sediment metagenome</name>
    <dbReference type="NCBI Taxonomy" id="412755"/>
    <lineage>
        <taxon>unclassified sequences</taxon>
        <taxon>metagenomes</taxon>
        <taxon>ecological metagenomes</taxon>
    </lineage>
</organism>
<proteinExistence type="inferred from homology"/>
<gene>
    <name evidence="6" type="ORF">LCGC14_0517600</name>
</gene>
<dbReference type="InterPro" id="IPR011910">
    <property type="entry name" value="RfaF"/>
</dbReference>
<dbReference type="EMBL" id="LAZR01000642">
    <property type="protein sequence ID" value="KKN61874.1"/>
    <property type="molecule type" value="Genomic_DNA"/>
</dbReference>
<dbReference type="GO" id="GO:0009244">
    <property type="term" value="P:lipopolysaccharide core region biosynthetic process"/>
    <property type="evidence" value="ECO:0007669"/>
    <property type="project" value="TreeGrafter"/>
</dbReference>
<evidence type="ECO:0000256" key="2">
    <source>
        <dbReference type="ARBA" id="ARBA00022679"/>
    </source>
</evidence>
<dbReference type="InterPro" id="IPR002201">
    <property type="entry name" value="Glyco_trans_9"/>
</dbReference>
<dbReference type="PANTHER" id="PTHR30160:SF7">
    <property type="entry name" value="ADP-HEPTOSE--LPS HEPTOSYLTRANSFERASE 2"/>
    <property type="match status" value="1"/>
</dbReference>
<evidence type="ECO:0000256" key="5">
    <source>
        <dbReference type="ARBA" id="ARBA00047503"/>
    </source>
</evidence>
<protein>
    <recommendedName>
        <fullName evidence="4">lipopolysaccharide heptosyltransferase II</fullName>
        <ecNumber evidence="4">2.4.99.24</ecNumber>
    </recommendedName>
</protein>
<dbReference type="GO" id="GO:0005829">
    <property type="term" value="C:cytosol"/>
    <property type="evidence" value="ECO:0007669"/>
    <property type="project" value="TreeGrafter"/>
</dbReference>
<keyword evidence="2" id="KW-0808">Transferase</keyword>
<dbReference type="Pfam" id="PF01075">
    <property type="entry name" value="Glyco_transf_9"/>
    <property type="match status" value="1"/>
</dbReference>
<keyword evidence="1" id="KW-0328">Glycosyltransferase</keyword>
<sequence length="333" mass="36897">MKIVVRAPNWIGDSILAVPAAYSLSRNFPQAQIWIAAKEWVKDLFSSHNFIKGIIPLPDIDGFRNLKDSAQKIKSFHFDIGVLLTNSFSSALLFYLGKIPERWGYSTDGRKVLLTRGVALKKGENCSHQLNYYLDLISGLGLKTSPPKISLPVTQEEQGEAKELLFSLNVDLKKSLIILNPGASYGPSKRWPAENYAELAILLQDRKKAEILITGSKGESELVESIASLMTKKPFNLTGKTNLRLLAGLISNADLFITNDSGPMHIANALKIPVIAIFGPTNPSFTGPFQQPAAVIKKDVPCWPCSYRECPFDHRCMISIDAEEVFEACQEFL</sequence>
<dbReference type="FunFam" id="3.40.50.2000:FF:000023">
    <property type="entry name" value="ADP-heptose--LPS heptosyltransferase II"/>
    <property type="match status" value="1"/>
</dbReference>
<dbReference type="EC" id="2.4.99.24" evidence="4"/>
<dbReference type="GO" id="GO:0008713">
    <property type="term" value="F:ADP-heptose-lipopolysaccharide heptosyltransferase activity"/>
    <property type="evidence" value="ECO:0007669"/>
    <property type="project" value="UniProtKB-EC"/>
</dbReference>
<dbReference type="SUPFAM" id="SSF53756">
    <property type="entry name" value="UDP-Glycosyltransferase/glycogen phosphorylase"/>
    <property type="match status" value="1"/>
</dbReference>